<accession>A0A532V607</accession>
<reference evidence="1 2" key="1">
    <citation type="submission" date="2017-06" db="EMBL/GenBank/DDBJ databases">
        <title>Novel microbial phyla capable of carbon fixation and sulfur reduction in deep-sea sediments.</title>
        <authorList>
            <person name="Huang J."/>
            <person name="Baker B."/>
            <person name="Wang Y."/>
        </authorList>
    </citation>
    <scope>NUCLEOTIDE SEQUENCE [LARGE SCALE GENOMIC DNA]</scope>
    <source>
        <strain evidence="1">B3_TA06</strain>
    </source>
</reference>
<dbReference type="SUPFAM" id="SSF56042">
    <property type="entry name" value="PurM C-terminal domain-like"/>
    <property type="match status" value="1"/>
</dbReference>
<gene>
    <name evidence="1" type="ORF">CEE36_06940</name>
</gene>
<proteinExistence type="predicted"/>
<dbReference type="Gene3D" id="3.90.650.10">
    <property type="entry name" value="PurM-like C-terminal domain"/>
    <property type="match status" value="1"/>
</dbReference>
<dbReference type="AlphaFoldDB" id="A0A532V607"/>
<name>A0A532V607_UNCT6</name>
<protein>
    <recommendedName>
        <fullName evidence="3">PurM-like C-terminal domain-containing protein</fullName>
    </recommendedName>
</protein>
<comment type="caution">
    <text evidence="1">The sequence shown here is derived from an EMBL/GenBank/DDBJ whole genome shotgun (WGS) entry which is preliminary data.</text>
</comment>
<dbReference type="EMBL" id="NJBO01000010">
    <property type="protein sequence ID" value="TKJ42631.1"/>
    <property type="molecule type" value="Genomic_DNA"/>
</dbReference>
<evidence type="ECO:0000313" key="2">
    <source>
        <dbReference type="Proteomes" id="UP000317778"/>
    </source>
</evidence>
<dbReference type="InterPro" id="IPR036676">
    <property type="entry name" value="PurM-like_C_sf"/>
</dbReference>
<evidence type="ECO:0008006" key="3">
    <source>
        <dbReference type="Google" id="ProtNLM"/>
    </source>
</evidence>
<evidence type="ECO:0000313" key="1">
    <source>
        <dbReference type="EMBL" id="TKJ42631.1"/>
    </source>
</evidence>
<organism evidence="1 2">
    <name type="scientific">candidate division TA06 bacterium B3_TA06</name>
    <dbReference type="NCBI Taxonomy" id="2012487"/>
    <lineage>
        <taxon>Bacteria</taxon>
        <taxon>Bacteria division TA06</taxon>
    </lineage>
</organism>
<dbReference type="Proteomes" id="UP000317778">
    <property type="component" value="Unassembled WGS sequence"/>
</dbReference>
<sequence length="91" mass="10366">MVYPEIRAICEMFGMQSEISISEGTLILAVKEKHWQAFSKHMAARNTPITEIGRFMKASDGIMVIRGGKREPLKHPRVDPFWSAFDRAMKG</sequence>